<dbReference type="InterPro" id="IPR006104">
    <property type="entry name" value="Glyco_hydro_2_N"/>
</dbReference>
<dbReference type="OrthoDB" id="408532at2759"/>
<dbReference type="InterPro" id="IPR023230">
    <property type="entry name" value="Glyco_hydro_2_CS"/>
</dbReference>
<dbReference type="GO" id="GO:0019391">
    <property type="term" value="P:glucuronoside catabolic process"/>
    <property type="evidence" value="ECO:0007669"/>
    <property type="project" value="TreeGrafter"/>
</dbReference>
<dbReference type="FunFam" id="2.60.120.260:FF:000027">
    <property type="entry name" value="Beta-glucuronidase"/>
    <property type="match status" value="1"/>
</dbReference>
<evidence type="ECO:0000313" key="7">
    <source>
        <dbReference type="Proteomes" id="UP000708208"/>
    </source>
</evidence>
<dbReference type="InterPro" id="IPR023232">
    <property type="entry name" value="Glyco_hydro_2_AS"/>
</dbReference>
<dbReference type="PROSITE" id="PS00719">
    <property type="entry name" value="GLYCOSYL_HYDROL_F2_1"/>
    <property type="match status" value="1"/>
</dbReference>
<dbReference type="AlphaFoldDB" id="A0A8J2J9Q8"/>
<evidence type="ECO:0000259" key="4">
    <source>
        <dbReference type="Pfam" id="PF02836"/>
    </source>
</evidence>
<protein>
    <recommendedName>
        <fullName evidence="8">Beta-glucuronidase</fullName>
    </recommendedName>
</protein>
<dbReference type="GO" id="GO:0030246">
    <property type="term" value="F:carbohydrate binding"/>
    <property type="evidence" value="ECO:0007669"/>
    <property type="project" value="TreeGrafter"/>
</dbReference>
<sequence>MSWKITNKLDVVVVAVAFLICGTRAGILYPQDSESREVKSLDGIWAFRIDGGNGKPILGFQEKWYSDELRSTGDVELMPVPSSYNDVSQNKDVRDHIGWAWYQTQFWTPGRWQSEDRNVFIRFGSANYFAMVWVNGEHVMNHTGGHLPFSGEITGYLIPGVPNLLVVAVNNTLSSLTIPQGTLIVQNDETRFPKGFTTQEYNFDYFHYAGIHRPVYVFTTPKYYIEDITVTSTILNNSQLLGVVNYDVSFGSSVDDNNIRENVSTECLVVIRDAKNRKISYGRDCSGTLEVPGLHLWWPYTHQPPTETPGYLYTLEVHLITNLVSVDEDVYRLKFGIRTIEYGDNYFKINGKPFYFRGFGRHEDYSIRGRGVDWAMLVKDHNLIQWTGANSYRTSHYPYAEEILDLADRLGIVIIDESPAIGLSGFGNQLLANHLQVMEELVMRDKNRASVIMWSLGNEPKSLQLPATLYFEKVIAETRRLDPGNRPITIVLSEGFPADIGPRGLDVVCINRYFGWYSNTGRPEVVRLQMPTDVKAWNKHYKKPILVTEYGAGSVVGMHQNPSFVWTEDYQVDYMYEHFKAFDILRNDTDYFIGEMIWNFADFATPPETFRPWGCMKGVFTRDRQPKYAAHLLRQRYWSLANLTTGCLLPKDLE</sequence>
<evidence type="ECO:0000256" key="2">
    <source>
        <dbReference type="ARBA" id="ARBA00022801"/>
    </source>
</evidence>
<dbReference type="Pfam" id="PF02836">
    <property type="entry name" value="Glyco_hydro_2_C"/>
    <property type="match status" value="1"/>
</dbReference>
<keyword evidence="2" id="KW-0378">Hydrolase</keyword>
<evidence type="ECO:0000259" key="5">
    <source>
        <dbReference type="Pfam" id="PF02837"/>
    </source>
</evidence>
<organism evidence="6 7">
    <name type="scientific">Allacma fusca</name>
    <dbReference type="NCBI Taxonomy" id="39272"/>
    <lineage>
        <taxon>Eukaryota</taxon>
        <taxon>Metazoa</taxon>
        <taxon>Ecdysozoa</taxon>
        <taxon>Arthropoda</taxon>
        <taxon>Hexapoda</taxon>
        <taxon>Collembola</taxon>
        <taxon>Symphypleona</taxon>
        <taxon>Sminthuridae</taxon>
        <taxon>Allacma</taxon>
    </lineage>
</organism>
<proteinExistence type="inferred from homology"/>
<dbReference type="GO" id="GO:0005615">
    <property type="term" value="C:extracellular space"/>
    <property type="evidence" value="ECO:0007669"/>
    <property type="project" value="TreeGrafter"/>
</dbReference>
<feature type="domain" description="Glycosyl hydrolases family 2 sugar binding" evidence="5">
    <location>
        <begin position="38"/>
        <end position="221"/>
    </location>
</feature>
<dbReference type="FunFam" id="3.20.20.80:FF:000080">
    <property type="entry name" value="Beta-glucuronidase UidA"/>
    <property type="match status" value="1"/>
</dbReference>
<evidence type="ECO:0000256" key="1">
    <source>
        <dbReference type="ARBA" id="ARBA00007401"/>
    </source>
</evidence>
<comment type="caution">
    <text evidence="6">The sequence shown here is derived from an EMBL/GenBank/DDBJ whole genome shotgun (WGS) entry which is preliminary data.</text>
</comment>
<feature type="domain" description="Glycoside hydrolase family 2 catalytic" evidence="4">
    <location>
        <begin position="344"/>
        <end position="641"/>
    </location>
</feature>
<reference evidence="6" key="1">
    <citation type="submission" date="2021-06" db="EMBL/GenBank/DDBJ databases">
        <authorList>
            <person name="Hodson N. C."/>
            <person name="Mongue J. A."/>
            <person name="Jaron S. K."/>
        </authorList>
    </citation>
    <scope>NUCLEOTIDE SEQUENCE</scope>
</reference>
<dbReference type="EMBL" id="CAJVCH010031817">
    <property type="protein sequence ID" value="CAG7710434.1"/>
    <property type="molecule type" value="Genomic_DNA"/>
</dbReference>
<dbReference type="PANTHER" id="PTHR10066:SF67">
    <property type="entry name" value="BETA-GLUCURONIDASE"/>
    <property type="match status" value="1"/>
</dbReference>
<keyword evidence="3" id="KW-0326">Glycosidase</keyword>
<dbReference type="PROSITE" id="PS00608">
    <property type="entry name" value="GLYCOSYL_HYDROL_F2_2"/>
    <property type="match status" value="1"/>
</dbReference>
<evidence type="ECO:0008006" key="8">
    <source>
        <dbReference type="Google" id="ProtNLM"/>
    </source>
</evidence>
<dbReference type="GO" id="GO:0005975">
    <property type="term" value="P:carbohydrate metabolic process"/>
    <property type="evidence" value="ECO:0007669"/>
    <property type="project" value="InterPro"/>
</dbReference>
<evidence type="ECO:0000256" key="3">
    <source>
        <dbReference type="ARBA" id="ARBA00023295"/>
    </source>
</evidence>
<dbReference type="GO" id="GO:0004566">
    <property type="term" value="F:beta-glucuronidase activity"/>
    <property type="evidence" value="ECO:0007669"/>
    <property type="project" value="TreeGrafter"/>
</dbReference>
<keyword evidence="7" id="KW-1185">Reference proteome</keyword>
<name>A0A8J2J9Q8_9HEXA</name>
<gene>
    <name evidence="6" type="ORF">AFUS01_LOCUS5024</name>
</gene>
<comment type="similarity">
    <text evidence="1">Belongs to the glycosyl hydrolase 2 family.</text>
</comment>
<evidence type="ECO:0000313" key="6">
    <source>
        <dbReference type="EMBL" id="CAG7710434.1"/>
    </source>
</evidence>
<dbReference type="NCBIfam" id="NF007538">
    <property type="entry name" value="PRK10150.1"/>
    <property type="match status" value="1"/>
</dbReference>
<accession>A0A8J2J9Q8</accession>
<dbReference type="Pfam" id="PF02837">
    <property type="entry name" value="Glyco_hydro_2_N"/>
    <property type="match status" value="1"/>
</dbReference>
<dbReference type="Proteomes" id="UP000708208">
    <property type="component" value="Unassembled WGS sequence"/>
</dbReference>
<dbReference type="PANTHER" id="PTHR10066">
    <property type="entry name" value="BETA-GLUCURONIDASE"/>
    <property type="match status" value="1"/>
</dbReference>
<dbReference type="InterPro" id="IPR006103">
    <property type="entry name" value="Glyco_hydro_2_cat"/>
</dbReference>